<comment type="caution">
    <text evidence="2">The sequence shown here is derived from an EMBL/GenBank/DDBJ whole genome shotgun (WGS) entry which is preliminary data.</text>
</comment>
<feature type="compositionally biased region" description="Basic and acidic residues" evidence="1">
    <location>
        <begin position="255"/>
        <end position="278"/>
    </location>
</feature>
<feature type="region of interest" description="Disordered" evidence="1">
    <location>
        <begin position="132"/>
        <end position="278"/>
    </location>
</feature>
<evidence type="ECO:0000256" key="1">
    <source>
        <dbReference type="SAM" id="MobiDB-lite"/>
    </source>
</evidence>
<dbReference type="Proteomes" id="UP000037696">
    <property type="component" value="Unassembled WGS sequence"/>
</dbReference>
<name>A0A0M9WJI2_9EURO</name>
<accession>A0A0M9WJI2</accession>
<feature type="compositionally biased region" description="Polar residues" evidence="1">
    <location>
        <begin position="132"/>
        <end position="148"/>
    </location>
</feature>
<dbReference type="OrthoDB" id="4509809at2759"/>
<sequence length="278" mass="31396">MTPKSKPAMNPTVEDEVVDDVPANQNSNPNANANDTPVPWSEIFSRHEAVLCSHLEMLSMVKEQIAPKVNGFQTVSSMVNKTVLAMNQLKIARKHMMSSKSHQTPTPEGRKKSTYPTLYQATETGINMTALENATPSSSNPTQSTDTEANTRKKRRRISRDNDTARPECADEIRAPKRSRDSSSSQLTHEQDTEFTSTLETEDISAEVQRRLKIKEEQRLKKENPKADKRKRDSLVSNEGESPIASKPRKKRLRLGNEYKRHGELMDNDADAPKKKQR</sequence>
<proteinExistence type="predicted"/>
<feature type="compositionally biased region" description="Basic and acidic residues" evidence="1">
    <location>
        <begin position="159"/>
        <end position="181"/>
    </location>
</feature>
<feature type="region of interest" description="Disordered" evidence="1">
    <location>
        <begin position="1"/>
        <end position="37"/>
    </location>
</feature>
<gene>
    <name evidence="2" type="ORF">ACN38_g1749</name>
</gene>
<dbReference type="EMBL" id="LHQQ01000018">
    <property type="protein sequence ID" value="KOS47292.1"/>
    <property type="molecule type" value="Genomic_DNA"/>
</dbReference>
<feature type="compositionally biased region" description="Basic and acidic residues" evidence="1">
    <location>
        <begin position="208"/>
        <end position="234"/>
    </location>
</feature>
<evidence type="ECO:0000313" key="3">
    <source>
        <dbReference type="Proteomes" id="UP000037696"/>
    </source>
</evidence>
<feature type="compositionally biased region" description="Polar residues" evidence="1">
    <location>
        <begin position="182"/>
        <end position="199"/>
    </location>
</feature>
<feature type="compositionally biased region" description="Low complexity" evidence="1">
    <location>
        <begin position="20"/>
        <end position="34"/>
    </location>
</feature>
<evidence type="ECO:0000313" key="2">
    <source>
        <dbReference type="EMBL" id="KOS47292.1"/>
    </source>
</evidence>
<keyword evidence="3" id="KW-1185">Reference proteome</keyword>
<feature type="region of interest" description="Disordered" evidence="1">
    <location>
        <begin position="94"/>
        <end position="114"/>
    </location>
</feature>
<organism evidence="2 3">
    <name type="scientific">Penicillium nordicum</name>
    <dbReference type="NCBI Taxonomy" id="229535"/>
    <lineage>
        <taxon>Eukaryota</taxon>
        <taxon>Fungi</taxon>
        <taxon>Dikarya</taxon>
        <taxon>Ascomycota</taxon>
        <taxon>Pezizomycotina</taxon>
        <taxon>Eurotiomycetes</taxon>
        <taxon>Eurotiomycetidae</taxon>
        <taxon>Eurotiales</taxon>
        <taxon>Aspergillaceae</taxon>
        <taxon>Penicillium</taxon>
    </lineage>
</organism>
<dbReference type="AlphaFoldDB" id="A0A0M9WJI2"/>
<protein>
    <submittedName>
        <fullName evidence="2">Uncharacterized protein</fullName>
    </submittedName>
</protein>
<reference evidence="2 3" key="1">
    <citation type="submission" date="2015-08" db="EMBL/GenBank/DDBJ databases">
        <title>Genome sequencing of Penicillium nordicum.</title>
        <authorList>
            <person name="Nguyen H.D."/>
            <person name="Seifert K.A."/>
        </authorList>
    </citation>
    <scope>NUCLEOTIDE SEQUENCE [LARGE SCALE GENOMIC DNA]</scope>
    <source>
        <strain evidence="2 3">DAOMC 185683</strain>
    </source>
</reference>